<feature type="non-terminal residue" evidence="7">
    <location>
        <position position="317"/>
    </location>
</feature>
<dbReference type="InterPro" id="IPR023271">
    <property type="entry name" value="Aquaporin-like"/>
</dbReference>
<feature type="transmembrane region" description="Helical" evidence="6">
    <location>
        <begin position="262"/>
        <end position="283"/>
    </location>
</feature>
<dbReference type="GO" id="GO:0015499">
    <property type="term" value="F:formate transmembrane transporter activity"/>
    <property type="evidence" value="ECO:0007669"/>
    <property type="project" value="TreeGrafter"/>
</dbReference>
<feature type="transmembrane region" description="Helical" evidence="6">
    <location>
        <begin position="195"/>
        <end position="214"/>
    </location>
</feature>
<evidence type="ECO:0000313" key="8">
    <source>
        <dbReference type="Proteomes" id="UP000469215"/>
    </source>
</evidence>
<dbReference type="PANTHER" id="PTHR30520:SF6">
    <property type="entry name" value="FORMATE_NITRATE FAMILY TRANSPORTER (EUROFUNG)"/>
    <property type="match status" value="1"/>
</dbReference>
<dbReference type="Proteomes" id="UP000469215">
    <property type="component" value="Unassembled WGS sequence"/>
</dbReference>
<keyword evidence="3 6" id="KW-1133">Transmembrane helix</keyword>
<dbReference type="NCBIfam" id="TIGR00790">
    <property type="entry name" value="fnt"/>
    <property type="match status" value="1"/>
</dbReference>
<dbReference type="InterPro" id="IPR024002">
    <property type="entry name" value="For/NO2_transpt_CS"/>
</dbReference>
<keyword evidence="4 6" id="KW-0472">Membrane</keyword>
<evidence type="ECO:0000256" key="1">
    <source>
        <dbReference type="ARBA" id="ARBA00004141"/>
    </source>
</evidence>
<keyword evidence="8" id="KW-1185">Reference proteome</keyword>
<dbReference type="EMBL" id="WWEQ01000027">
    <property type="protein sequence ID" value="MYM19874.1"/>
    <property type="molecule type" value="Genomic_DNA"/>
</dbReference>
<dbReference type="Gene3D" id="1.20.1080.10">
    <property type="entry name" value="Glycerol uptake facilitator protein"/>
    <property type="match status" value="1"/>
</dbReference>
<feature type="transmembrane region" description="Helical" evidence="6">
    <location>
        <begin position="113"/>
        <end position="136"/>
    </location>
</feature>
<evidence type="ECO:0000256" key="2">
    <source>
        <dbReference type="ARBA" id="ARBA00022692"/>
    </source>
</evidence>
<evidence type="ECO:0000256" key="4">
    <source>
        <dbReference type="ARBA" id="ARBA00023136"/>
    </source>
</evidence>
<keyword evidence="2 6" id="KW-0812">Transmembrane</keyword>
<comment type="similarity">
    <text evidence="5">Belongs to the FNT transporter (TC 1.A.16) family.</text>
</comment>
<name>A0A6N9H8J0_9MICO</name>
<dbReference type="GO" id="GO:0005886">
    <property type="term" value="C:plasma membrane"/>
    <property type="evidence" value="ECO:0007669"/>
    <property type="project" value="TreeGrafter"/>
</dbReference>
<dbReference type="Pfam" id="PF01226">
    <property type="entry name" value="Form_Nir_trans"/>
    <property type="match status" value="1"/>
</dbReference>
<evidence type="ECO:0000313" key="7">
    <source>
        <dbReference type="EMBL" id="MYM19874.1"/>
    </source>
</evidence>
<feature type="transmembrane region" description="Helical" evidence="6">
    <location>
        <begin position="67"/>
        <end position="92"/>
    </location>
</feature>
<comment type="subcellular location">
    <subcellularLocation>
        <location evidence="1">Membrane</location>
        <topology evidence="1">Multi-pass membrane protein</topology>
    </subcellularLocation>
</comment>
<dbReference type="PANTHER" id="PTHR30520">
    <property type="entry name" value="FORMATE TRANSPORTER-RELATED"/>
    <property type="match status" value="1"/>
</dbReference>
<protein>
    <submittedName>
        <fullName evidence="7">Formate transporter</fullName>
    </submittedName>
</protein>
<accession>A0A6N9H8J0</accession>
<evidence type="ECO:0000256" key="5">
    <source>
        <dbReference type="ARBA" id="ARBA00049660"/>
    </source>
</evidence>
<feature type="transmembrane region" description="Helical" evidence="6">
    <location>
        <begin position="35"/>
        <end position="55"/>
    </location>
</feature>
<sequence length="317" mass="32270">MSELPSQLNIPAPAALAAAQEKAMLDKALKPWGQMFLLALSGGAFIALGFVFFVSSQQGLGADFPLGVAKVLGGLVFSVGLMLVVVSGSDLFTGTTMTLMPLLSKSLGTGRWLGHWGVSLAGNLVGSVGVALLILWSGTPESNKGAWGLVVMNTSLTKVTHTWGQAFFLGVFANFAVCLAVWLATSGRSTADKILACLGPVALFVASGFEHSVANMFMLPMGLLIKDFGGDAFWSSEAVVKAGKHVGDYDALTLGSVVGDNLIPVILGNIVGGGILVGGYFWACYIAPARRAAAAQSSGSDGPAAAGAGAAHPGVGP</sequence>
<evidence type="ECO:0000256" key="3">
    <source>
        <dbReference type="ARBA" id="ARBA00022989"/>
    </source>
</evidence>
<comment type="caution">
    <text evidence="7">The sequence shown here is derived from an EMBL/GenBank/DDBJ whole genome shotgun (WGS) entry which is preliminary data.</text>
</comment>
<dbReference type="InterPro" id="IPR000292">
    <property type="entry name" value="For/NO2_transpt"/>
</dbReference>
<organism evidence="7 8">
    <name type="scientific">Brevibacterium rongguiense</name>
    <dbReference type="NCBI Taxonomy" id="2695267"/>
    <lineage>
        <taxon>Bacteria</taxon>
        <taxon>Bacillati</taxon>
        <taxon>Actinomycetota</taxon>
        <taxon>Actinomycetes</taxon>
        <taxon>Micrococcales</taxon>
        <taxon>Brevibacteriaceae</taxon>
        <taxon>Brevibacterium</taxon>
    </lineage>
</organism>
<dbReference type="AlphaFoldDB" id="A0A6N9H8J0"/>
<dbReference type="RefSeq" id="WP_160953301.1">
    <property type="nucleotide sequence ID" value="NZ_WWEQ01000027.1"/>
</dbReference>
<proteinExistence type="inferred from homology"/>
<dbReference type="PROSITE" id="PS01005">
    <property type="entry name" value="FORMATE_NITRITE_TP_1"/>
    <property type="match status" value="1"/>
</dbReference>
<feature type="transmembrane region" description="Helical" evidence="6">
    <location>
        <begin position="162"/>
        <end position="183"/>
    </location>
</feature>
<evidence type="ECO:0000256" key="6">
    <source>
        <dbReference type="SAM" id="Phobius"/>
    </source>
</evidence>
<gene>
    <name evidence="7" type="ORF">GSY69_07815</name>
</gene>
<reference evidence="7 8" key="1">
    <citation type="submission" date="2020-01" db="EMBL/GenBank/DDBJ databases">
        <authorList>
            <person name="Deng T."/>
        </authorList>
    </citation>
    <scope>NUCLEOTIDE SEQUENCE [LARGE SCALE GENOMIC DNA]</scope>
    <source>
        <strain evidence="7 8">5221</strain>
    </source>
</reference>